<evidence type="ECO:0000256" key="10">
    <source>
        <dbReference type="ARBA" id="ARBA00022833"/>
    </source>
</evidence>
<dbReference type="InterPro" id="IPR001841">
    <property type="entry name" value="Znf_RING"/>
</dbReference>
<evidence type="ECO:0000256" key="6">
    <source>
        <dbReference type="ARBA" id="ARBA00022692"/>
    </source>
</evidence>
<comment type="catalytic activity">
    <reaction evidence="16">
        <text>[E2 ubiquitin-conjugating enzyme]-S-ubiquitinyl-L-cysteine + [acceptor protein]-L-cysteine = [E2 ubiquitin-conjugating enzyme]-L-cysteine + [acceptor protein]-S-ubiquitinyl-L-cysteine.</text>
        <dbReference type="EC" id="2.3.2.36"/>
    </reaction>
</comment>
<dbReference type="GO" id="GO:0016562">
    <property type="term" value="P:protein import into peroxisome matrix, receptor recycling"/>
    <property type="evidence" value="ECO:0007669"/>
    <property type="project" value="UniProtKB-ARBA"/>
</dbReference>
<keyword evidence="12" id="KW-1133">Transmembrane helix</keyword>
<keyword evidence="4" id="KW-0813">Transport</keyword>
<evidence type="ECO:0000256" key="11">
    <source>
        <dbReference type="ARBA" id="ARBA00022927"/>
    </source>
</evidence>
<dbReference type="SMART" id="SM00184">
    <property type="entry name" value="RING"/>
    <property type="match status" value="1"/>
</dbReference>
<feature type="region of interest" description="Disordered" evidence="19">
    <location>
        <begin position="1"/>
        <end position="26"/>
    </location>
</feature>
<comment type="pathway">
    <text evidence="2">Protein modification; protein ubiquitination.</text>
</comment>
<evidence type="ECO:0000256" key="8">
    <source>
        <dbReference type="ARBA" id="ARBA00022771"/>
    </source>
</evidence>
<reference evidence="21" key="1">
    <citation type="submission" date="2021-06" db="EMBL/GenBank/DDBJ databases">
        <authorList>
            <person name="Kallberg Y."/>
            <person name="Tangrot J."/>
            <person name="Rosling A."/>
        </authorList>
    </citation>
    <scope>NUCLEOTIDE SEQUENCE</scope>
    <source>
        <strain evidence="21">87-6 pot B 2015</strain>
    </source>
</reference>
<evidence type="ECO:0000256" key="1">
    <source>
        <dbReference type="ARBA" id="ARBA00004585"/>
    </source>
</evidence>
<evidence type="ECO:0000256" key="9">
    <source>
        <dbReference type="ARBA" id="ARBA00022786"/>
    </source>
</evidence>
<evidence type="ECO:0000256" key="4">
    <source>
        <dbReference type="ARBA" id="ARBA00022448"/>
    </source>
</evidence>
<dbReference type="EMBL" id="CAJVPP010000387">
    <property type="protein sequence ID" value="CAG8477702.1"/>
    <property type="molecule type" value="Genomic_DNA"/>
</dbReference>
<dbReference type="PROSITE" id="PS00518">
    <property type="entry name" value="ZF_RING_1"/>
    <property type="match status" value="1"/>
</dbReference>
<dbReference type="Proteomes" id="UP000789375">
    <property type="component" value="Unassembled WGS sequence"/>
</dbReference>
<evidence type="ECO:0000313" key="22">
    <source>
        <dbReference type="Proteomes" id="UP000789375"/>
    </source>
</evidence>
<dbReference type="PROSITE" id="PS50089">
    <property type="entry name" value="ZF_RING_2"/>
    <property type="match status" value="1"/>
</dbReference>
<proteinExistence type="inferred from homology"/>
<comment type="subcellular location">
    <subcellularLocation>
        <location evidence="1">Peroxisome membrane</location>
        <topology evidence="1">Multi-pass membrane protein</topology>
    </subcellularLocation>
</comment>
<evidence type="ECO:0000256" key="2">
    <source>
        <dbReference type="ARBA" id="ARBA00004906"/>
    </source>
</evidence>
<keyword evidence="6" id="KW-0812">Transmembrane</keyword>
<dbReference type="InterPro" id="IPR017907">
    <property type="entry name" value="Znf_RING_CS"/>
</dbReference>
<dbReference type="PANTHER" id="PTHR48178:SF1">
    <property type="entry name" value="PEROXISOME BIOGENESIS FACTOR 2"/>
    <property type="match status" value="1"/>
</dbReference>
<name>A0A9N8W5F8_FUNMO</name>
<keyword evidence="7" id="KW-0479">Metal-binding</keyword>
<dbReference type="CDD" id="cd16526">
    <property type="entry name" value="RING-HC_PEX2"/>
    <property type="match status" value="1"/>
</dbReference>
<dbReference type="GO" id="GO:0008270">
    <property type="term" value="F:zinc ion binding"/>
    <property type="evidence" value="ECO:0007669"/>
    <property type="project" value="UniProtKB-KW"/>
</dbReference>
<evidence type="ECO:0000259" key="20">
    <source>
        <dbReference type="PROSITE" id="PS50089"/>
    </source>
</evidence>
<evidence type="ECO:0000256" key="13">
    <source>
        <dbReference type="ARBA" id="ARBA00023136"/>
    </source>
</evidence>
<dbReference type="EC" id="2.3.2.36" evidence="17"/>
<dbReference type="AlphaFoldDB" id="A0A9N8W5F8"/>
<evidence type="ECO:0000256" key="12">
    <source>
        <dbReference type="ARBA" id="ARBA00022989"/>
    </source>
</evidence>
<keyword evidence="10" id="KW-0862">Zinc</keyword>
<organism evidence="21 22">
    <name type="scientific">Funneliformis mosseae</name>
    <name type="common">Endomycorrhizal fungus</name>
    <name type="synonym">Glomus mosseae</name>
    <dbReference type="NCBI Taxonomy" id="27381"/>
    <lineage>
        <taxon>Eukaryota</taxon>
        <taxon>Fungi</taxon>
        <taxon>Fungi incertae sedis</taxon>
        <taxon>Mucoromycota</taxon>
        <taxon>Glomeromycotina</taxon>
        <taxon>Glomeromycetes</taxon>
        <taxon>Glomerales</taxon>
        <taxon>Glomeraceae</taxon>
        <taxon>Funneliformis</taxon>
    </lineage>
</organism>
<evidence type="ECO:0000256" key="5">
    <source>
        <dbReference type="ARBA" id="ARBA00022679"/>
    </source>
</evidence>
<sequence>MTPNDSNRNRLLSDSPDGTVSNVASNSTNHTIDTALTSAFWKNDWSNVQKSLSSLRSSLASFPSSPLRIMRVSQLDADLLDFELFDMLKEQLWLSFSLFNPQFKQTFEPELLAILQLIMYRLSIYESGASYGAQLQNLKYRNERQHWGGLQSTAKDSPLTKFQKFVYGALTIGGQYMWMRVNRLVTAQGWGELSEDNPRKVFWKILQKVENVYKSLSLLNFLIFLYDGKYRTLIDRILSMRLVYTRRIMNRQVSFEFLNRQLVWHAFTEFLLFLMPLINLRKLKNILKRKFLPEAYSKSHTLDFLPMHICAICHENQSASNAPMSSVVTVDSSKIHNPYETNCGHIYCYFCIKTKLIQEDGTWQCLRCGDEVKEIKRVLEKLVDENDNDQEENDSIRKNKGKHPEK</sequence>
<keyword evidence="8 18" id="KW-0863">Zinc-finger</keyword>
<dbReference type="PANTHER" id="PTHR48178">
    <property type="entry name" value="PEROXISOME BIOGENESIS FACTOR 2"/>
    <property type="match status" value="1"/>
</dbReference>
<dbReference type="InterPro" id="IPR025654">
    <property type="entry name" value="PEX2/10"/>
</dbReference>
<dbReference type="GO" id="GO:0016567">
    <property type="term" value="P:protein ubiquitination"/>
    <property type="evidence" value="ECO:0007669"/>
    <property type="project" value="UniProtKB-ARBA"/>
</dbReference>
<keyword evidence="22" id="KW-1185">Reference proteome</keyword>
<dbReference type="InterPro" id="IPR045859">
    <property type="entry name" value="RING-HC_PEX2"/>
</dbReference>
<dbReference type="Pfam" id="PF04757">
    <property type="entry name" value="Pex2_Pex12"/>
    <property type="match status" value="1"/>
</dbReference>
<evidence type="ECO:0000256" key="19">
    <source>
        <dbReference type="SAM" id="MobiDB-lite"/>
    </source>
</evidence>
<keyword evidence="14" id="KW-0576">Peroxisome</keyword>
<keyword evidence="5" id="KW-0808">Transferase</keyword>
<evidence type="ECO:0000256" key="15">
    <source>
        <dbReference type="ARBA" id="ARBA00032511"/>
    </source>
</evidence>
<gene>
    <name evidence="21" type="ORF">FMOSSE_LOCUS2844</name>
</gene>
<dbReference type="InterPro" id="IPR013083">
    <property type="entry name" value="Znf_RING/FYVE/PHD"/>
</dbReference>
<accession>A0A9N8W5F8</accession>
<keyword evidence="11" id="KW-0653">Protein transport</keyword>
<dbReference type="GO" id="GO:0061630">
    <property type="term" value="F:ubiquitin protein ligase activity"/>
    <property type="evidence" value="ECO:0007669"/>
    <property type="project" value="UniProtKB-EC"/>
</dbReference>
<feature type="region of interest" description="Disordered" evidence="19">
    <location>
        <begin position="383"/>
        <end position="406"/>
    </location>
</feature>
<dbReference type="InterPro" id="IPR006845">
    <property type="entry name" value="Pex_N"/>
</dbReference>
<keyword evidence="9" id="KW-0833">Ubl conjugation pathway</keyword>
<evidence type="ECO:0000313" key="21">
    <source>
        <dbReference type="EMBL" id="CAG8477702.1"/>
    </source>
</evidence>
<evidence type="ECO:0000256" key="7">
    <source>
        <dbReference type="ARBA" id="ARBA00022723"/>
    </source>
</evidence>
<evidence type="ECO:0000256" key="17">
    <source>
        <dbReference type="ARBA" id="ARBA00034523"/>
    </source>
</evidence>
<evidence type="ECO:0000256" key="18">
    <source>
        <dbReference type="PROSITE-ProRule" id="PRU00175"/>
    </source>
</evidence>
<evidence type="ECO:0000256" key="3">
    <source>
        <dbReference type="ARBA" id="ARBA00008704"/>
    </source>
</evidence>
<keyword evidence="13" id="KW-0472">Membrane</keyword>
<feature type="domain" description="RING-type" evidence="20">
    <location>
        <begin position="310"/>
        <end position="368"/>
    </location>
</feature>
<dbReference type="GO" id="GO:0005778">
    <property type="term" value="C:peroxisomal membrane"/>
    <property type="evidence" value="ECO:0007669"/>
    <property type="project" value="UniProtKB-SubCell"/>
</dbReference>
<feature type="compositionally biased region" description="Basic and acidic residues" evidence="19">
    <location>
        <begin position="394"/>
        <end position="406"/>
    </location>
</feature>
<dbReference type="Gene3D" id="3.30.40.10">
    <property type="entry name" value="Zinc/RING finger domain, C3HC4 (zinc finger)"/>
    <property type="match status" value="1"/>
</dbReference>
<comment type="similarity">
    <text evidence="3">Belongs to the pex2/pex10/pex12 family.</text>
</comment>
<evidence type="ECO:0000256" key="14">
    <source>
        <dbReference type="ARBA" id="ARBA00023140"/>
    </source>
</evidence>
<dbReference type="SUPFAM" id="SSF57850">
    <property type="entry name" value="RING/U-box"/>
    <property type="match status" value="1"/>
</dbReference>
<comment type="caution">
    <text evidence="21">The sequence shown here is derived from an EMBL/GenBank/DDBJ whole genome shotgun (WGS) entry which is preliminary data.</text>
</comment>
<protein>
    <recommendedName>
        <fullName evidence="17">RING-type E3 ubiquitin transferase (cysteine targeting)</fullName>
        <ecNumber evidence="17">2.3.2.36</ecNumber>
    </recommendedName>
    <alternativeName>
        <fullName evidence="15">Peroxin-2</fullName>
    </alternativeName>
</protein>
<evidence type="ECO:0000256" key="16">
    <source>
        <dbReference type="ARBA" id="ARBA00034438"/>
    </source>
</evidence>